<dbReference type="SUPFAM" id="SSF56112">
    <property type="entry name" value="Protein kinase-like (PK-like)"/>
    <property type="match status" value="1"/>
</dbReference>
<dbReference type="Gene3D" id="1.10.510.10">
    <property type="entry name" value="Transferase(Phosphotransferase) domain 1"/>
    <property type="match status" value="1"/>
</dbReference>
<dbReference type="InterPro" id="IPR001245">
    <property type="entry name" value="Ser-Thr/Tyr_kinase_cat_dom"/>
</dbReference>
<accession>A0A2J7QVR9</accession>
<dbReference type="InterPro" id="IPR000719">
    <property type="entry name" value="Prot_kinase_dom"/>
</dbReference>
<evidence type="ECO:0000256" key="7">
    <source>
        <dbReference type="ARBA" id="ARBA00022840"/>
    </source>
</evidence>
<organism evidence="11 12">
    <name type="scientific">Cryptotermes secundus</name>
    <dbReference type="NCBI Taxonomy" id="105785"/>
    <lineage>
        <taxon>Eukaryota</taxon>
        <taxon>Metazoa</taxon>
        <taxon>Ecdysozoa</taxon>
        <taxon>Arthropoda</taxon>
        <taxon>Hexapoda</taxon>
        <taxon>Insecta</taxon>
        <taxon>Pterygota</taxon>
        <taxon>Neoptera</taxon>
        <taxon>Polyneoptera</taxon>
        <taxon>Dictyoptera</taxon>
        <taxon>Blattodea</taxon>
        <taxon>Blattoidea</taxon>
        <taxon>Termitoidae</taxon>
        <taxon>Kalotermitidae</taxon>
        <taxon>Cryptotermitinae</taxon>
        <taxon>Cryptotermes</taxon>
    </lineage>
</organism>
<dbReference type="InterPro" id="IPR008271">
    <property type="entry name" value="Ser/Thr_kinase_AS"/>
</dbReference>
<dbReference type="SMART" id="SM00220">
    <property type="entry name" value="S_TKc"/>
    <property type="match status" value="1"/>
</dbReference>
<evidence type="ECO:0000259" key="10">
    <source>
        <dbReference type="PROSITE" id="PS50011"/>
    </source>
</evidence>
<dbReference type="GO" id="GO:0006950">
    <property type="term" value="P:response to stress"/>
    <property type="evidence" value="ECO:0007669"/>
    <property type="project" value="UniProtKB-ARBA"/>
</dbReference>
<dbReference type="GO" id="GO:0004674">
    <property type="term" value="F:protein serine/threonine kinase activity"/>
    <property type="evidence" value="ECO:0007669"/>
    <property type="project" value="UniProtKB-KW"/>
</dbReference>
<comment type="catalytic activity">
    <reaction evidence="9">
        <text>L-seryl-[protein] + ATP = O-phospho-L-seryl-[protein] + ADP + H(+)</text>
        <dbReference type="Rhea" id="RHEA:17989"/>
        <dbReference type="Rhea" id="RHEA-COMP:9863"/>
        <dbReference type="Rhea" id="RHEA-COMP:11604"/>
        <dbReference type="ChEBI" id="CHEBI:15378"/>
        <dbReference type="ChEBI" id="CHEBI:29999"/>
        <dbReference type="ChEBI" id="CHEBI:30616"/>
        <dbReference type="ChEBI" id="CHEBI:83421"/>
        <dbReference type="ChEBI" id="CHEBI:456216"/>
        <dbReference type="EC" id="2.7.11.1"/>
    </reaction>
</comment>
<keyword evidence="7" id="KW-0067">ATP-binding</keyword>
<comment type="caution">
    <text evidence="11">The sequence shown here is derived from an EMBL/GenBank/DDBJ whole genome shotgun (WGS) entry which is preliminary data.</text>
</comment>
<evidence type="ECO:0000256" key="4">
    <source>
        <dbReference type="ARBA" id="ARBA00022679"/>
    </source>
</evidence>
<keyword evidence="6" id="KW-0418">Kinase</keyword>
<dbReference type="OrthoDB" id="248923at2759"/>
<evidence type="ECO:0000313" key="12">
    <source>
        <dbReference type="Proteomes" id="UP000235965"/>
    </source>
</evidence>
<dbReference type="Pfam" id="PF00069">
    <property type="entry name" value="Pkinase"/>
    <property type="match status" value="1"/>
</dbReference>
<dbReference type="GO" id="GO:0005524">
    <property type="term" value="F:ATP binding"/>
    <property type="evidence" value="ECO:0007669"/>
    <property type="project" value="UniProtKB-KW"/>
</dbReference>
<evidence type="ECO:0000256" key="3">
    <source>
        <dbReference type="ARBA" id="ARBA00022527"/>
    </source>
</evidence>
<dbReference type="PANTHER" id="PTHR44899">
    <property type="entry name" value="CAMK FAMILY PROTEIN KINASE"/>
    <property type="match status" value="1"/>
</dbReference>
<evidence type="ECO:0000256" key="6">
    <source>
        <dbReference type="ARBA" id="ARBA00022777"/>
    </source>
</evidence>
<evidence type="ECO:0000256" key="8">
    <source>
        <dbReference type="ARBA" id="ARBA00047899"/>
    </source>
</evidence>
<name>A0A2J7QVR9_9NEOP</name>
<dbReference type="EMBL" id="NEVH01009772">
    <property type="protein sequence ID" value="PNF32685.1"/>
    <property type="molecule type" value="Genomic_DNA"/>
</dbReference>
<dbReference type="InterPro" id="IPR011009">
    <property type="entry name" value="Kinase-like_dom_sf"/>
</dbReference>
<evidence type="ECO:0000256" key="9">
    <source>
        <dbReference type="ARBA" id="ARBA00048679"/>
    </source>
</evidence>
<keyword evidence="4" id="KW-0808">Transferase</keyword>
<comment type="similarity">
    <text evidence="1">Belongs to the protein kinase superfamily. NEK Ser/Thr protein kinase family. NIMA subfamily.</text>
</comment>
<keyword evidence="12" id="KW-1185">Reference proteome</keyword>
<dbReference type="PANTHER" id="PTHR44899:SF3">
    <property type="entry name" value="SERINE_THREONINE-PROTEIN KINASE NEK1"/>
    <property type="match status" value="1"/>
</dbReference>
<dbReference type="PRINTS" id="PR00109">
    <property type="entry name" value="TYRKINASE"/>
</dbReference>
<dbReference type="PROSITE" id="PS00108">
    <property type="entry name" value="PROTEIN_KINASE_ST"/>
    <property type="match status" value="1"/>
</dbReference>
<reference evidence="11 12" key="1">
    <citation type="submission" date="2017-12" db="EMBL/GenBank/DDBJ databases">
        <title>Hemimetabolous genomes reveal molecular basis of termite eusociality.</title>
        <authorList>
            <person name="Harrison M.C."/>
            <person name="Jongepier E."/>
            <person name="Robertson H.M."/>
            <person name="Arning N."/>
            <person name="Bitard-Feildel T."/>
            <person name="Chao H."/>
            <person name="Childers C.P."/>
            <person name="Dinh H."/>
            <person name="Doddapaneni H."/>
            <person name="Dugan S."/>
            <person name="Gowin J."/>
            <person name="Greiner C."/>
            <person name="Han Y."/>
            <person name="Hu H."/>
            <person name="Hughes D.S.T."/>
            <person name="Huylmans A.-K."/>
            <person name="Kemena C."/>
            <person name="Kremer L.P.M."/>
            <person name="Lee S.L."/>
            <person name="Lopez-Ezquerra A."/>
            <person name="Mallet L."/>
            <person name="Monroy-Kuhn J.M."/>
            <person name="Moser A."/>
            <person name="Murali S.C."/>
            <person name="Muzny D.M."/>
            <person name="Otani S."/>
            <person name="Piulachs M.-D."/>
            <person name="Poelchau M."/>
            <person name="Qu J."/>
            <person name="Schaub F."/>
            <person name="Wada-Katsumata A."/>
            <person name="Worley K.C."/>
            <person name="Xie Q."/>
            <person name="Ylla G."/>
            <person name="Poulsen M."/>
            <person name="Gibbs R.A."/>
            <person name="Schal C."/>
            <person name="Richards S."/>
            <person name="Belles X."/>
            <person name="Korb J."/>
            <person name="Bornberg-Bauer E."/>
        </authorList>
    </citation>
    <scope>NUCLEOTIDE SEQUENCE [LARGE SCALE GENOMIC DNA]</scope>
    <source>
        <tissue evidence="11">Whole body</tissue>
    </source>
</reference>
<dbReference type="Proteomes" id="UP000235965">
    <property type="component" value="Unassembled WGS sequence"/>
</dbReference>
<proteinExistence type="inferred from homology"/>
<keyword evidence="5" id="KW-0547">Nucleotide-binding</keyword>
<evidence type="ECO:0000256" key="5">
    <source>
        <dbReference type="ARBA" id="ARBA00022741"/>
    </source>
</evidence>
<dbReference type="AlphaFoldDB" id="A0A2J7QVR9"/>
<keyword evidence="3" id="KW-0723">Serine/threonine-protein kinase</keyword>
<dbReference type="InterPro" id="IPR051131">
    <property type="entry name" value="NEK_Ser/Thr_kinase_NIMA"/>
</dbReference>
<protein>
    <recommendedName>
        <fullName evidence="2">non-specific serine/threonine protein kinase</fullName>
        <ecNumber evidence="2">2.7.11.1</ecNumber>
    </recommendedName>
</protein>
<sequence length="202" mass="23132">MTDQEEKMAYEEAVLMSRFNHPNVIYLHECFITDRILCIVMEYAMGGTLEEFLRKKGGKLLSQTEVVYMFSQMVHGLHYIHQRGVVHRDIKPSNILLTPVGVEIVVKIADFGLSKIFKSRKTEFTSVLGTPSYLAPELCEGQSYNKETDIWALGCVLYEMMTLKKAFGAETLGSIVRKILQCQFVPPNPQKYGEHLRQLLYC</sequence>
<dbReference type="EC" id="2.7.11.1" evidence="2"/>
<evidence type="ECO:0000256" key="2">
    <source>
        <dbReference type="ARBA" id="ARBA00012513"/>
    </source>
</evidence>
<evidence type="ECO:0000313" key="11">
    <source>
        <dbReference type="EMBL" id="PNF32685.1"/>
    </source>
</evidence>
<gene>
    <name evidence="11" type="ORF">B7P43_G13118</name>
</gene>
<dbReference type="PROSITE" id="PS50011">
    <property type="entry name" value="PROTEIN_KINASE_DOM"/>
    <property type="match status" value="1"/>
</dbReference>
<feature type="non-terminal residue" evidence="11">
    <location>
        <position position="202"/>
    </location>
</feature>
<evidence type="ECO:0000256" key="1">
    <source>
        <dbReference type="ARBA" id="ARBA00010886"/>
    </source>
</evidence>
<feature type="domain" description="Protein kinase" evidence="10">
    <location>
        <begin position="1"/>
        <end position="202"/>
    </location>
</feature>
<comment type="catalytic activity">
    <reaction evidence="8">
        <text>L-threonyl-[protein] + ATP = O-phospho-L-threonyl-[protein] + ADP + H(+)</text>
        <dbReference type="Rhea" id="RHEA:46608"/>
        <dbReference type="Rhea" id="RHEA-COMP:11060"/>
        <dbReference type="Rhea" id="RHEA-COMP:11605"/>
        <dbReference type="ChEBI" id="CHEBI:15378"/>
        <dbReference type="ChEBI" id="CHEBI:30013"/>
        <dbReference type="ChEBI" id="CHEBI:30616"/>
        <dbReference type="ChEBI" id="CHEBI:61977"/>
        <dbReference type="ChEBI" id="CHEBI:456216"/>
        <dbReference type="EC" id="2.7.11.1"/>
    </reaction>
</comment>